<reference evidence="3 4" key="2">
    <citation type="submission" date="2016-05" db="EMBL/GenBank/DDBJ databases">
        <title>Lineage-specific infection strategies underlie the spectrum of fungal disease in amphibians.</title>
        <authorList>
            <person name="Cuomo C.A."/>
            <person name="Farrer R.A."/>
            <person name="James T."/>
            <person name="Longcore J."/>
            <person name="Birren B."/>
        </authorList>
    </citation>
    <scope>NUCLEOTIDE SEQUENCE [LARGE SCALE GENOMIC DNA]</scope>
    <source>
        <strain evidence="3 4">JEL423</strain>
    </source>
</reference>
<feature type="repeat" description="PPR" evidence="2">
    <location>
        <begin position="245"/>
        <end position="279"/>
    </location>
</feature>
<dbReference type="Pfam" id="PF13041">
    <property type="entry name" value="PPR_2"/>
    <property type="match status" value="2"/>
</dbReference>
<dbReference type="STRING" id="403673.A0A177WRQ8"/>
<dbReference type="Proteomes" id="UP000077115">
    <property type="component" value="Unassembled WGS sequence"/>
</dbReference>
<organism evidence="3 4">
    <name type="scientific">Batrachochytrium dendrobatidis (strain JEL423)</name>
    <dbReference type="NCBI Taxonomy" id="403673"/>
    <lineage>
        <taxon>Eukaryota</taxon>
        <taxon>Fungi</taxon>
        <taxon>Fungi incertae sedis</taxon>
        <taxon>Chytridiomycota</taxon>
        <taxon>Chytridiomycota incertae sedis</taxon>
        <taxon>Chytridiomycetes</taxon>
        <taxon>Rhizophydiales</taxon>
        <taxon>Rhizophydiales incertae sedis</taxon>
        <taxon>Batrachochytrium</taxon>
    </lineage>
</organism>
<protein>
    <recommendedName>
        <fullName evidence="5">Pentacotripeptide-repeat region of PRORP domain-containing protein</fullName>
    </recommendedName>
</protein>
<feature type="repeat" description="PPR" evidence="2">
    <location>
        <begin position="315"/>
        <end position="350"/>
    </location>
</feature>
<evidence type="ECO:0000313" key="3">
    <source>
        <dbReference type="EMBL" id="OAJ42354.1"/>
    </source>
</evidence>
<evidence type="ECO:0000256" key="2">
    <source>
        <dbReference type="PROSITE-ProRule" id="PRU00708"/>
    </source>
</evidence>
<dbReference type="OrthoDB" id="5588846at2759"/>
<dbReference type="VEuPathDB" id="FungiDB:BDEG_25812"/>
<dbReference type="Gene3D" id="1.25.40.10">
    <property type="entry name" value="Tetratricopeptide repeat domain"/>
    <property type="match status" value="2"/>
</dbReference>
<keyword evidence="1" id="KW-0677">Repeat</keyword>
<evidence type="ECO:0008006" key="5">
    <source>
        <dbReference type="Google" id="ProtNLM"/>
    </source>
</evidence>
<evidence type="ECO:0000256" key="1">
    <source>
        <dbReference type="ARBA" id="ARBA00022737"/>
    </source>
</evidence>
<dbReference type="InterPro" id="IPR011990">
    <property type="entry name" value="TPR-like_helical_dom_sf"/>
</dbReference>
<sequence length="767" mass="86846">MLQNSQMLKSLTSRPTVMYGMAAFKLNRSPYRYLTFGSKLQTRHSSHVFPESMKVTTVQKELDVQVTTDDIDILYKALKTPIASQAKSGPAASVSHKLSPEYLQSLHLSLKDVEAEKLSKKTNQFKSLERALKNKTNTPTLSQLTQLIHINAIAKRPKQALESFNHIEKVGLTPDVVAYNHLLDSYSRAGDLNGAVAVFSRMQTAGIFPDLVSFSTLINACVAKRDLNGAFKLYHEMKSKNIQPNQIIYTTLINGCAKTKDFARAWKTFNFMRTEISLPDAVAFNLMIHICSKTEDAERAIDLFKEMSERGLEISQYTLTSLIQACSSRHDYYNESFVLLEQMAASGFVPSIRTYNVILSGAARFGDILRGRLIWNDIVERMREQPLSSNPDVIQLNRISPDEYIYASMLRLYTKAIKIETQKALLLDPSTNTAAPPTLASDPTQQAKDFNLETSFDNSQATAETSISLLESTDTSPAALLDEAQSIWQIFLKQHHLHNTENTKRVQSAYLKLLCTDPSHNAFARAYDFWNTLDSVSKKSIANYYCLITLAMRQSDTIDQGTVLWNSLLEWDAEMEKSLDVQSGEKMTRTEKELLRLQHGRSREIMFKMHLTMANGYALAGKIESAVKVLYDTVLFRYPYYLPAVHFRDISPIVKIAEQNADNAQWDLMNHILGLCPPITDPLSQVQHMLKLKAVPSGSWWGWNILGVDEHAMAMLRRKQQKERSKVVQRTEAYRNRSTHHRNTKVVLANVPELVKSHTDKNSTTRG</sequence>
<evidence type="ECO:0000313" key="4">
    <source>
        <dbReference type="Proteomes" id="UP000077115"/>
    </source>
</evidence>
<dbReference type="Pfam" id="PF12854">
    <property type="entry name" value="PPR_1"/>
    <property type="match status" value="1"/>
</dbReference>
<name>A0A177WRQ8_BATDL</name>
<dbReference type="InterPro" id="IPR002885">
    <property type="entry name" value="PPR_rpt"/>
</dbReference>
<dbReference type="AlphaFoldDB" id="A0A177WRQ8"/>
<feature type="repeat" description="PPR" evidence="2">
    <location>
        <begin position="210"/>
        <end position="244"/>
    </location>
</feature>
<dbReference type="PANTHER" id="PTHR47936:SF1">
    <property type="entry name" value="PENTATRICOPEPTIDE REPEAT-CONTAINING PROTEIN GUN1, CHLOROPLASTIC"/>
    <property type="match status" value="1"/>
</dbReference>
<dbReference type="NCBIfam" id="TIGR00756">
    <property type="entry name" value="PPR"/>
    <property type="match status" value="4"/>
</dbReference>
<reference evidence="3 4" key="1">
    <citation type="submission" date="2006-10" db="EMBL/GenBank/DDBJ databases">
        <title>The Genome Sequence of Batrachochytrium dendrobatidis JEL423.</title>
        <authorList>
            <consortium name="The Broad Institute Genome Sequencing Platform"/>
            <person name="Birren B."/>
            <person name="Lander E."/>
            <person name="Galagan J."/>
            <person name="Cuomo C."/>
            <person name="Devon K."/>
            <person name="Jaffe D."/>
            <person name="Butler J."/>
            <person name="Alvarez P."/>
            <person name="Gnerre S."/>
            <person name="Grabherr M."/>
            <person name="Kleber M."/>
            <person name="Mauceli E."/>
            <person name="Brockman W."/>
            <person name="Young S."/>
            <person name="LaButti K."/>
            <person name="Sykes S."/>
            <person name="DeCaprio D."/>
            <person name="Crawford M."/>
            <person name="Koehrsen M."/>
            <person name="Engels R."/>
            <person name="Montgomery P."/>
            <person name="Pearson M."/>
            <person name="Howarth C."/>
            <person name="Larson L."/>
            <person name="White J."/>
            <person name="O'Leary S."/>
            <person name="Kodira C."/>
            <person name="Zeng Q."/>
            <person name="Yandava C."/>
            <person name="Alvarado L."/>
            <person name="Longcore J."/>
            <person name="James T."/>
        </authorList>
    </citation>
    <scope>NUCLEOTIDE SEQUENCE [LARGE SCALE GENOMIC DNA]</scope>
    <source>
        <strain evidence="3 4">JEL423</strain>
    </source>
</reference>
<dbReference type="EMBL" id="DS022307">
    <property type="protein sequence ID" value="OAJ42354.1"/>
    <property type="molecule type" value="Genomic_DNA"/>
</dbReference>
<accession>A0A177WRQ8</accession>
<dbReference type="PANTHER" id="PTHR47936">
    <property type="entry name" value="PPR_LONG DOMAIN-CONTAINING PROTEIN"/>
    <property type="match status" value="1"/>
</dbReference>
<dbReference type="eggNOG" id="KOG4197">
    <property type="taxonomic scope" value="Eukaryota"/>
</dbReference>
<proteinExistence type="predicted"/>
<feature type="repeat" description="PPR" evidence="2">
    <location>
        <begin position="280"/>
        <end position="314"/>
    </location>
</feature>
<dbReference type="PROSITE" id="PS51375">
    <property type="entry name" value="PPR"/>
    <property type="match status" value="5"/>
</dbReference>
<gene>
    <name evidence="3" type="ORF">BDEG_25812</name>
</gene>
<feature type="repeat" description="PPR" evidence="2">
    <location>
        <begin position="175"/>
        <end position="209"/>
    </location>
</feature>
<dbReference type="SUPFAM" id="SSF81901">
    <property type="entry name" value="HCP-like"/>
    <property type="match status" value="1"/>
</dbReference>